<dbReference type="Proteomes" id="UP000499080">
    <property type="component" value="Unassembled WGS sequence"/>
</dbReference>
<dbReference type="InterPro" id="IPR001148">
    <property type="entry name" value="CA_dom"/>
</dbReference>
<name>A0A4Y2PV04_ARAVE</name>
<evidence type="ECO:0000313" key="3">
    <source>
        <dbReference type="EMBL" id="GBN55049.1"/>
    </source>
</evidence>
<dbReference type="SUPFAM" id="SSF51069">
    <property type="entry name" value="Carbonic anhydrase"/>
    <property type="match status" value="1"/>
</dbReference>
<keyword evidence="1" id="KW-0732">Signal</keyword>
<evidence type="ECO:0000256" key="1">
    <source>
        <dbReference type="SAM" id="SignalP"/>
    </source>
</evidence>
<dbReference type="Gene3D" id="3.10.200.10">
    <property type="entry name" value="Alpha carbonic anhydrase"/>
    <property type="match status" value="1"/>
</dbReference>
<sequence>MLQFFIICAFIFINDVLTEDCEAEDQYSWSYHGPSNGPYYWEDNYPDCRKKAQSPIEIRDIDIINLGLPKLQYNGFNTPITKATVRNLGWTGKLHFSLVIATTTALATINRMDYVSVSQGVTHAHRGSIRLLREEIRKWTRPGLKIVMHRKRVCQYHLLVS</sequence>
<evidence type="ECO:0000313" key="4">
    <source>
        <dbReference type="Proteomes" id="UP000499080"/>
    </source>
</evidence>
<dbReference type="Pfam" id="PF00194">
    <property type="entry name" value="Carb_anhydrase"/>
    <property type="match status" value="1"/>
</dbReference>
<comment type="caution">
    <text evidence="3">The sequence shown here is derived from an EMBL/GenBank/DDBJ whole genome shotgun (WGS) entry which is preliminary data.</text>
</comment>
<protein>
    <recommendedName>
        <fullName evidence="2">Alpha-carbonic anhydrase domain-containing protein</fullName>
    </recommendedName>
</protein>
<dbReference type="AlphaFoldDB" id="A0A4Y2PV04"/>
<dbReference type="PROSITE" id="PS51144">
    <property type="entry name" value="ALPHA_CA_2"/>
    <property type="match status" value="1"/>
</dbReference>
<dbReference type="InterPro" id="IPR036398">
    <property type="entry name" value="CA_dom_sf"/>
</dbReference>
<gene>
    <name evidence="3" type="ORF">AVEN_161787_1</name>
</gene>
<evidence type="ECO:0000259" key="2">
    <source>
        <dbReference type="PROSITE" id="PS51144"/>
    </source>
</evidence>
<reference evidence="3 4" key="1">
    <citation type="journal article" date="2019" name="Sci. Rep.">
        <title>Orb-weaving spider Araneus ventricosus genome elucidates the spidroin gene catalogue.</title>
        <authorList>
            <person name="Kono N."/>
            <person name="Nakamura H."/>
            <person name="Ohtoshi R."/>
            <person name="Moran D.A.P."/>
            <person name="Shinohara A."/>
            <person name="Yoshida Y."/>
            <person name="Fujiwara M."/>
            <person name="Mori M."/>
            <person name="Tomita M."/>
            <person name="Arakawa K."/>
        </authorList>
    </citation>
    <scope>NUCLEOTIDE SEQUENCE [LARGE SCALE GENOMIC DNA]</scope>
</reference>
<organism evidence="3 4">
    <name type="scientific">Araneus ventricosus</name>
    <name type="common">Orbweaver spider</name>
    <name type="synonym">Epeira ventricosa</name>
    <dbReference type="NCBI Taxonomy" id="182803"/>
    <lineage>
        <taxon>Eukaryota</taxon>
        <taxon>Metazoa</taxon>
        <taxon>Ecdysozoa</taxon>
        <taxon>Arthropoda</taxon>
        <taxon>Chelicerata</taxon>
        <taxon>Arachnida</taxon>
        <taxon>Araneae</taxon>
        <taxon>Araneomorphae</taxon>
        <taxon>Entelegynae</taxon>
        <taxon>Araneoidea</taxon>
        <taxon>Araneidae</taxon>
        <taxon>Araneus</taxon>
    </lineage>
</organism>
<dbReference type="OrthoDB" id="429145at2759"/>
<proteinExistence type="predicted"/>
<keyword evidence="4" id="KW-1185">Reference proteome</keyword>
<feature type="signal peptide" evidence="1">
    <location>
        <begin position="1"/>
        <end position="18"/>
    </location>
</feature>
<accession>A0A4Y2PV04</accession>
<feature type="chain" id="PRO_5021301982" description="Alpha-carbonic anhydrase domain-containing protein" evidence="1">
    <location>
        <begin position="19"/>
        <end position="161"/>
    </location>
</feature>
<dbReference type="EMBL" id="BGPR01012208">
    <property type="protein sequence ID" value="GBN55049.1"/>
    <property type="molecule type" value="Genomic_DNA"/>
</dbReference>
<feature type="domain" description="Alpha-carbonic anhydrase" evidence="2">
    <location>
        <begin position="27"/>
        <end position="161"/>
    </location>
</feature>